<evidence type="ECO:0000256" key="6">
    <source>
        <dbReference type="ARBA" id="ARBA00023033"/>
    </source>
</evidence>
<dbReference type="Pfam" id="PF03712">
    <property type="entry name" value="Cu2_monoox_C"/>
    <property type="match status" value="1"/>
</dbReference>
<feature type="domain" description="DOMON" evidence="10">
    <location>
        <begin position="148"/>
        <end position="266"/>
    </location>
</feature>
<dbReference type="EMBL" id="JAACXV010000160">
    <property type="protein sequence ID" value="KAF7282707.1"/>
    <property type="molecule type" value="Genomic_DNA"/>
</dbReference>
<dbReference type="InterPro" id="IPR014784">
    <property type="entry name" value="Cu2_ascorb_mOase-like_C"/>
</dbReference>
<feature type="transmembrane region" description="Helical" evidence="9">
    <location>
        <begin position="70"/>
        <end position="87"/>
    </location>
</feature>
<keyword evidence="3" id="KW-0479">Metal-binding</keyword>
<evidence type="ECO:0000256" key="5">
    <source>
        <dbReference type="ARBA" id="ARBA00023008"/>
    </source>
</evidence>
<dbReference type="CDD" id="cd09631">
    <property type="entry name" value="DOMON_DOH"/>
    <property type="match status" value="1"/>
</dbReference>
<keyword evidence="9" id="KW-1133">Transmembrane helix</keyword>
<dbReference type="FunFam" id="2.60.120.230:FF:000001">
    <property type="entry name" value="Monooxygenase, DBH-like 1"/>
    <property type="match status" value="1"/>
</dbReference>
<evidence type="ECO:0000256" key="2">
    <source>
        <dbReference type="ARBA" id="ARBA00010676"/>
    </source>
</evidence>
<dbReference type="GO" id="GO:0006589">
    <property type="term" value="P:octopamine biosynthetic process"/>
    <property type="evidence" value="ECO:0007669"/>
    <property type="project" value="TreeGrafter"/>
</dbReference>
<accession>A0A834IKP4</accession>
<dbReference type="InterPro" id="IPR005018">
    <property type="entry name" value="DOMON_domain"/>
</dbReference>
<dbReference type="GO" id="GO:0005507">
    <property type="term" value="F:copper ion binding"/>
    <property type="evidence" value="ECO:0007669"/>
    <property type="project" value="InterPro"/>
</dbReference>
<keyword evidence="7" id="KW-1015">Disulfide bond</keyword>
<dbReference type="Gene3D" id="2.60.120.310">
    <property type="entry name" value="Copper type II, ascorbate-dependent monooxygenase, N-terminal domain"/>
    <property type="match status" value="1"/>
</dbReference>
<evidence type="ECO:0000256" key="7">
    <source>
        <dbReference type="ARBA" id="ARBA00023157"/>
    </source>
</evidence>
<keyword evidence="6" id="KW-0503">Monooxygenase</keyword>
<dbReference type="GO" id="GO:0042421">
    <property type="term" value="P:norepinephrine biosynthetic process"/>
    <property type="evidence" value="ECO:0007669"/>
    <property type="project" value="TreeGrafter"/>
</dbReference>
<evidence type="ECO:0000256" key="9">
    <source>
        <dbReference type="SAM" id="Phobius"/>
    </source>
</evidence>
<evidence type="ECO:0000313" key="12">
    <source>
        <dbReference type="Proteomes" id="UP000625711"/>
    </source>
</evidence>
<dbReference type="SMART" id="SM00664">
    <property type="entry name" value="DoH"/>
    <property type="match status" value="1"/>
</dbReference>
<dbReference type="InterPro" id="IPR045266">
    <property type="entry name" value="DOH_DOMON"/>
</dbReference>
<dbReference type="GO" id="GO:0042420">
    <property type="term" value="P:dopamine catabolic process"/>
    <property type="evidence" value="ECO:0007669"/>
    <property type="project" value="TreeGrafter"/>
</dbReference>
<dbReference type="InterPro" id="IPR028460">
    <property type="entry name" value="Tbh/DBH"/>
</dbReference>
<feature type="transmembrane region" description="Helical" evidence="9">
    <location>
        <begin position="31"/>
        <end position="49"/>
    </location>
</feature>
<protein>
    <recommendedName>
        <fullName evidence="10">DOMON domain-containing protein</fullName>
    </recommendedName>
</protein>
<dbReference type="GO" id="GO:0030667">
    <property type="term" value="C:secretory granule membrane"/>
    <property type="evidence" value="ECO:0007669"/>
    <property type="project" value="TreeGrafter"/>
</dbReference>
<reference evidence="11" key="1">
    <citation type="submission" date="2020-08" db="EMBL/GenBank/DDBJ databases">
        <title>Genome sequencing and assembly of the red palm weevil Rhynchophorus ferrugineus.</title>
        <authorList>
            <person name="Dias G.B."/>
            <person name="Bergman C.M."/>
            <person name="Manee M."/>
        </authorList>
    </citation>
    <scope>NUCLEOTIDE SEQUENCE</scope>
    <source>
        <strain evidence="11">AA-2017</strain>
        <tissue evidence="11">Whole larva</tissue>
    </source>
</reference>
<evidence type="ECO:0000256" key="8">
    <source>
        <dbReference type="ARBA" id="ARBA00023180"/>
    </source>
</evidence>
<dbReference type="PROSITE" id="PS50836">
    <property type="entry name" value="DOMON"/>
    <property type="match status" value="1"/>
</dbReference>
<keyword evidence="9" id="KW-0472">Membrane</keyword>
<dbReference type="PRINTS" id="PR00767">
    <property type="entry name" value="DBMONOXGNASE"/>
</dbReference>
<proteinExistence type="inferred from homology"/>
<keyword evidence="12" id="KW-1185">Reference proteome</keyword>
<evidence type="ECO:0000259" key="10">
    <source>
        <dbReference type="PROSITE" id="PS50836"/>
    </source>
</evidence>
<gene>
    <name evidence="11" type="ORF">GWI33_002172</name>
</gene>
<dbReference type="InterPro" id="IPR008977">
    <property type="entry name" value="PHM/PNGase_F_dom_sf"/>
</dbReference>
<dbReference type="SUPFAM" id="SSF49344">
    <property type="entry name" value="CBD9-like"/>
    <property type="match status" value="1"/>
</dbReference>
<dbReference type="GO" id="GO:0005615">
    <property type="term" value="C:extracellular space"/>
    <property type="evidence" value="ECO:0007669"/>
    <property type="project" value="TreeGrafter"/>
</dbReference>
<dbReference type="AlphaFoldDB" id="A0A834IKP4"/>
<dbReference type="Pfam" id="PF03351">
    <property type="entry name" value="DOMON"/>
    <property type="match status" value="1"/>
</dbReference>
<dbReference type="Pfam" id="PF01082">
    <property type="entry name" value="Cu2_monooxygen"/>
    <property type="match status" value="1"/>
</dbReference>
<evidence type="ECO:0000256" key="4">
    <source>
        <dbReference type="ARBA" id="ARBA00023002"/>
    </source>
</evidence>
<dbReference type="GO" id="GO:0004500">
    <property type="term" value="F:dopamine beta-monooxygenase activity"/>
    <property type="evidence" value="ECO:0007669"/>
    <property type="project" value="InterPro"/>
</dbReference>
<dbReference type="InterPro" id="IPR000945">
    <property type="entry name" value="DBH-like"/>
</dbReference>
<evidence type="ECO:0000313" key="11">
    <source>
        <dbReference type="EMBL" id="KAF7282707.1"/>
    </source>
</evidence>
<name>A0A834IKP4_RHYFE</name>
<keyword evidence="8" id="KW-0325">Glycoprotein</keyword>
<comment type="cofactor">
    <cofactor evidence="1">
        <name>Cu(2+)</name>
        <dbReference type="ChEBI" id="CHEBI:29036"/>
    </cofactor>
</comment>
<comment type="similarity">
    <text evidence="2">Belongs to the copper type II ascorbate-dependent monooxygenase family.</text>
</comment>
<dbReference type="SUPFAM" id="SSF49742">
    <property type="entry name" value="PHM/PNGase F"/>
    <property type="match status" value="2"/>
</dbReference>
<dbReference type="OrthoDB" id="10003276at2759"/>
<keyword evidence="4" id="KW-0560">Oxidoreductase</keyword>
<comment type="caution">
    <text evidence="11">The sequence shown here is derived from an EMBL/GenBank/DDBJ whole genome shotgun (WGS) entry which is preliminary data.</text>
</comment>
<dbReference type="Gene3D" id="2.60.120.230">
    <property type="match status" value="1"/>
</dbReference>
<dbReference type="InterPro" id="IPR000323">
    <property type="entry name" value="Cu2_ascorb_mOase_N"/>
</dbReference>
<dbReference type="InterPro" id="IPR024548">
    <property type="entry name" value="Cu2_monoox_C"/>
</dbReference>
<dbReference type="Gene3D" id="2.60.40.1210">
    <property type="entry name" value="Cellobiose dehydrogenase, cytochrome domain"/>
    <property type="match status" value="1"/>
</dbReference>
<evidence type="ECO:0000256" key="3">
    <source>
        <dbReference type="ARBA" id="ARBA00022723"/>
    </source>
</evidence>
<dbReference type="Proteomes" id="UP000625711">
    <property type="component" value="Unassembled WGS sequence"/>
</dbReference>
<dbReference type="PANTHER" id="PTHR10157:SF23">
    <property type="entry name" value="MOXD1 HOMOLOG 1"/>
    <property type="match status" value="1"/>
</dbReference>
<sequence>MGTRPSHKRSPVGTSHCRFFSLTPVHFTDRIASRIANIIVFGFAAYKYIRRFLSGAMAKSTNMSYYYNHLPVYLLIISLVNLSLTFVKADDLLEQYVKHVELVNNFEEYDTVSRRVPENRRLGKHSRNRRQVDSDIVWTHSLALDIDGFVVLKWQPRHQEILFRIEARTLGYVGLGFSPNGKMEGADMIIGWVDDDSYKAVLLDCHGVPKSQGSAPARDVIDNYTLMKGEQNDTHTILEFRRALDTCDPNDYVLSGDTVRMIWALHHKDPPSENAMIYHGELRGVQSVHLLAPPPTPKPSNELSRNWDVELKNFRIPNNVDTVYWCKVFKAPTLNTKHHITGFAPLIGKKHGNMVHHMIMHECDLPDNSNISLWEKYAAEEGQLCYDSMPPAWEKCLTPIVAWAIGSKGEDFPNHVGLPLGSRKNSYFMLEVHFDNPQMKTVMDTTGLRLQYTSKLRENEGAILVTGVAPSNLHFIPPLQNEYKTAGYCSLGCTKEIFPKEGINVVSVMLHSHLAGRKLKLRHIRAGKELPPLAQDDHYDFNYQQSRALSQDTTILPGDGLITECTYSTKERKAPTLGGYSTREEMCLAFVLHYPRTELAGCYSIPPVRYFFETLGVKEFYGMNITQVEEALLEGKIETEHSPTVTKKPFEIKPGDEMSPEANQRAIMALKNAKEYSIEGATVEQSVFEKLIIKEPLEFQNKSFMLHLQNIPYNETILTKKIEEYFYNGLHMTFCRKRDDSLAIKETIENLPKFEDYRNKESIQCSYKSKRAFTSSTTKTASSLLSITFILNIFIMIR</sequence>
<keyword evidence="5" id="KW-0186">Copper</keyword>
<dbReference type="PANTHER" id="PTHR10157">
    <property type="entry name" value="DOPAMINE BETA HYDROXYLASE RELATED"/>
    <property type="match status" value="1"/>
</dbReference>
<dbReference type="InterPro" id="IPR036939">
    <property type="entry name" value="Cu2_ascorb_mOase_N_sf"/>
</dbReference>
<keyword evidence="9" id="KW-0812">Transmembrane</keyword>
<evidence type="ECO:0000256" key="1">
    <source>
        <dbReference type="ARBA" id="ARBA00001973"/>
    </source>
</evidence>
<dbReference type="FunFam" id="2.60.120.310:FF:000004">
    <property type="entry name" value="DBH-like monooxygenase protein 1"/>
    <property type="match status" value="1"/>
</dbReference>
<organism evidence="11 12">
    <name type="scientific">Rhynchophorus ferrugineus</name>
    <name type="common">Red palm weevil</name>
    <name type="synonym">Curculio ferrugineus</name>
    <dbReference type="NCBI Taxonomy" id="354439"/>
    <lineage>
        <taxon>Eukaryota</taxon>
        <taxon>Metazoa</taxon>
        <taxon>Ecdysozoa</taxon>
        <taxon>Arthropoda</taxon>
        <taxon>Hexapoda</taxon>
        <taxon>Insecta</taxon>
        <taxon>Pterygota</taxon>
        <taxon>Neoptera</taxon>
        <taxon>Endopterygota</taxon>
        <taxon>Coleoptera</taxon>
        <taxon>Polyphaga</taxon>
        <taxon>Cucujiformia</taxon>
        <taxon>Curculionidae</taxon>
        <taxon>Dryophthorinae</taxon>
        <taxon>Rhynchophorus</taxon>
    </lineage>
</organism>